<evidence type="ECO:0000256" key="3">
    <source>
        <dbReference type="SAM" id="MobiDB-lite"/>
    </source>
</evidence>
<accession>A0AAE4CAS9</accession>
<dbReference type="RefSeq" id="WP_310365192.1">
    <property type="nucleotide sequence ID" value="NZ_JAVDYB010000001.1"/>
</dbReference>
<dbReference type="GO" id="GO:0003824">
    <property type="term" value="F:catalytic activity"/>
    <property type="evidence" value="ECO:0007669"/>
    <property type="project" value="InterPro"/>
</dbReference>
<protein>
    <submittedName>
        <fullName evidence="5">Glycolate oxidase FAD binding subunit</fullName>
    </submittedName>
</protein>
<keyword evidence="2" id="KW-0274">FAD</keyword>
<dbReference type="SUPFAM" id="SSF55103">
    <property type="entry name" value="FAD-linked oxidases, C-terminal domain"/>
    <property type="match status" value="1"/>
</dbReference>
<comment type="caution">
    <text evidence="5">The sequence shown here is derived from an EMBL/GenBank/DDBJ whole genome shotgun (WGS) entry which is preliminary data.</text>
</comment>
<keyword evidence="1" id="KW-0285">Flavoprotein</keyword>
<evidence type="ECO:0000313" key="5">
    <source>
        <dbReference type="EMBL" id="MDR7274905.1"/>
    </source>
</evidence>
<evidence type="ECO:0000259" key="4">
    <source>
        <dbReference type="PROSITE" id="PS51387"/>
    </source>
</evidence>
<dbReference type="GO" id="GO:0071949">
    <property type="term" value="F:FAD binding"/>
    <property type="evidence" value="ECO:0007669"/>
    <property type="project" value="InterPro"/>
</dbReference>
<dbReference type="AlphaFoldDB" id="A0AAE4CAS9"/>
<name>A0AAE4CAS9_9ACTN</name>
<dbReference type="InterPro" id="IPR006094">
    <property type="entry name" value="Oxid_FAD_bind_N"/>
</dbReference>
<dbReference type="Proteomes" id="UP001183643">
    <property type="component" value="Unassembled WGS sequence"/>
</dbReference>
<sequence>MTRDVLDALGDVCERAGPADAVSGVRPAYVARPGDAAQAAEVLRAAAAHDLAVIPRGGGTRLNWGLPPTRADLVLDLSAMDRIIDHAAGDLVLVAEAGARLAEVQRHLAAAGQRLAVDAPAPGATLGGTVATGHSGPSRLLAGPIKDQLIGISVVRPDGTPATAGGRVVKNVAGYDLGRLMCGSYGTLAVFTRLIFRLRPLPAARAFVAAPVLGPSLAAPVVEAVATAQLAPSAIELDLPAPPPSPNGASAGGRGRSPDGRPPAGAVVVLVEGSPAGVAARAAAVRELLRQTGAADVHVRAEPPSWWGTPPMTGGQTLLRVTFVRSGLPAVLSAARDAGAAVSGSAAAGVLTAALPSDSPDRVASALTALRTVCTRHGGTAIVLEAPPPVLSAVDVWGPVPALDLMRRVKTQFDPGHRLSPGRFVGGL</sequence>
<evidence type="ECO:0000313" key="6">
    <source>
        <dbReference type="Proteomes" id="UP001183643"/>
    </source>
</evidence>
<dbReference type="PANTHER" id="PTHR11748:SF103">
    <property type="entry name" value="GLYCOLATE OXIDASE SUBUNIT GLCE"/>
    <property type="match status" value="1"/>
</dbReference>
<evidence type="ECO:0000256" key="1">
    <source>
        <dbReference type="ARBA" id="ARBA00022630"/>
    </source>
</evidence>
<dbReference type="InterPro" id="IPR036318">
    <property type="entry name" value="FAD-bd_PCMH-like_sf"/>
</dbReference>
<proteinExistence type="predicted"/>
<dbReference type="InterPro" id="IPR016169">
    <property type="entry name" value="FAD-bd_PCMH_sub2"/>
</dbReference>
<feature type="region of interest" description="Disordered" evidence="3">
    <location>
        <begin position="236"/>
        <end position="265"/>
    </location>
</feature>
<dbReference type="PROSITE" id="PS51387">
    <property type="entry name" value="FAD_PCMH"/>
    <property type="match status" value="1"/>
</dbReference>
<dbReference type="InterPro" id="IPR016164">
    <property type="entry name" value="FAD-linked_Oxase-like_C"/>
</dbReference>
<keyword evidence="6" id="KW-1185">Reference proteome</keyword>
<dbReference type="Pfam" id="PF01565">
    <property type="entry name" value="FAD_binding_4"/>
    <property type="match status" value="1"/>
</dbReference>
<dbReference type="Gene3D" id="3.30.465.10">
    <property type="match status" value="1"/>
</dbReference>
<dbReference type="InterPro" id="IPR016166">
    <property type="entry name" value="FAD-bd_PCMH"/>
</dbReference>
<gene>
    <name evidence="5" type="ORF">J2S41_001683</name>
</gene>
<reference evidence="5" key="1">
    <citation type="submission" date="2023-07" db="EMBL/GenBank/DDBJ databases">
        <title>Sequencing the genomes of 1000 actinobacteria strains.</title>
        <authorList>
            <person name="Klenk H.-P."/>
        </authorList>
    </citation>
    <scope>NUCLEOTIDE SEQUENCE</scope>
    <source>
        <strain evidence="5">DSM 44707</strain>
    </source>
</reference>
<dbReference type="SUPFAM" id="SSF56176">
    <property type="entry name" value="FAD-binding/transporter-associated domain-like"/>
    <property type="match status" value="1"/>
</dbReference>
<dbReference type="PANTHER" id="PTHR11748">
    <property type="entry name" value="D-LACTATE DEHYDROGENASE"/>
    <property type="match status" value="1"/>
</dbReference>
<dbReference type="EMBL" id="JAVDYB010000001">
    <property type="protein sequence ID" value="MDR7274905.1"/>
    <property type="molecule type" value="Genomic_DNA"/>
</dbReference>
<organism evidence="5 6">
    <name type="scientific">Catenuloplanes atrovinosus</name>
    <dbReference type="NCBI Taxonomy" id="137266"/>
    <lineage>
        <taxon>Bacteria</taxon>
        <taxon>Bacillati</taxon>
        <taxon>Actinomycetota</taxon>
        <taxon>Actinomycetes</taxon>
        <taxon>Micromonosporales</taxon>
        <taxon>Micromonosporaceae</taxon>
        <taxon>Catenuloplanes</taxon>
    </lineage>
</organism>
<feature type="domain" description="FAD-binding PCMH-type" evidence="4">
    <location>
        <begin position="22"/>
        <end position="201"/>
    </location>
</feature>
<evidence type="ECO:0000256" key="2">
    <source>
        <dbReference type="ARBA" id="ARBA00022827"/>
    </source>
</evidence>